<proteinExistence type="inferred from homology"/>
<evidence type="ECO:0000259" key="4">
    <source>
        <dbReference type="Pfam" id="PF00561"/>
    </source>
</evidence>
<accession>M2YND6</accession>
<dbReference type="InterPro" id="IPR000639">
    <property type="entry name" value="Epox_hydrolase-like"/>
</dbReference>
<dbReference type="STRING" id="675120.M2YND6"/>
<feature type="transmembrane region" description="Helical" evidence="3">
    <location>
        <begin position="12"/>
        <end position="33"/>
    </location>
</feature>
<name>M2YND6_DOTSN</name>
<keyword evidence="6" id="KW-1185">Reference proteome</keyword>
<dbReference type="eggNOG" id="KOG4178">
    <property type="taxonomic scope" value="Eukaryota"/>
</dbReference>
<feature type="domain" description="AB hydrolase-1" evidence="4">
    <location>
        <begin position="96"/>
        <end position="202"/>
    </location>
</feature>
<sequence>MASLASALSELLAAGAGLCYGLGFLILALGWSIRQEEYWSAPSEDQQARLRLASQHLWSLRKDIVALAKHNFLQLPDGPQLHYLTPSRGISSGNKLVIFLHGFPDSAYLYRRQLASSLADEAQLVALDLPGCGGSDSLASYGPDQMLNTIAGAIVLLKQRYLEYTPSSRCILVGHDWGGVIAYRIAAETKQLVDRVITINAPYMAYTANVLRSRVSRGKTLLSECRLSEAASELGPVLSQIRKSGYTYMLTLPFPLATRMPRLAACLIKFVQRMEHGHHREPTPDEVAVRLAMACGPGPSEQHTIGQDGSIYGSSVFARSQTLPPGDWDQKVLLYSAGLLLGNWVKTYPGRRETSVSVERPAQFKCPVDVIFGLQDVALDPRVVLDGIETCFTTVSDEVLERVMRVPECGHWSILQEKGAAALESKLHQILQRSQ</sequence>
<evidence type="ECO:0000256" key="3">
    <source>
        <dbReference type="SAM" id="Phobius"/>
    </source>
</evidence>
<gene>
    <name evidence="5" type="ORF">DOTSEDRAFT_72764</name>
</gene>
<evidence type="ECO:0000256" key="1">
    <source>
        <dbReference type="ARBA" id="ARBA00022801"/>
    </source>
</evidence>
<dbReference type="PRINTS" id="PR00412">
    <property type="entry name" value="EPOXHYDRLASE"/>
</dbReference>
<keyword evidence="3" id="KW-0812">Transmembrane</keyword>
<dbReference type="InterPro" id="IPR029058">
    <property type="entry name" value="AB_hydrolase_fold"/>
</dbReference>
<dbReference type="GO" id="GO:0016787">
    <property type="term" value="F:hydrolase activity"/>
    <property type="evidence" value="ECO:0007669"/>
    <property type="project" value="UniProtKB-KW"/>
</dbReference>
<keyword evidence="1" id="KW-0378">Hydrolase</keyword>
<organism evidence="5 6">
    <name type="scientific">Dothistroma septosporum (strain NZE10 / CBS 128990)</name>
    <name type="common">Red band needle blight fungus</name>
    <name type="synonym">Mycosphaerella pini</name>
    <dbReference type="NCBI Taxonomy" id="675120"/>
    <lineage>
        <taxon>Eukaryota</taxon>
        <taxon>Fungi</taxon>
        <taxon>Dikarya</taxon>
        <taxon>Ascomycota</taxon>
        <taxon>Pezizomycotina</taxon>
        <taxon>Dothideomycetes</taxon>
        <taxon>Dothideomycetidae</taxon>
        <taxon>Mycosphaerellales</taxon>
        <taxon>Mycosphaerellaceae</taxon>
        <taxon>Dothistroma</taxon>
    </lineage>
</organism>
<dbReference type="Gene3D" id="3.40.50.1820">
    <property type="entry name" value="alpha/beta hydrolase"/>
    <property type="match status" value="1"/>
</dbReference>
<reference evidence="5 6" key="2">
    <citation type="journal article" date="2012" name="PLoS Pathog.">
        <title>Diverse lifestyles and strategies of plant pathogenesis encoded in the genomes of eighteen Dothideomycetes fungi.</title>
        <authorList>
            <person name="Ohm R.A."/>
            <person name="Feau N."/>
            <person name="Henrissat B."/>
            <person name="Schoch C.L."/>
            <person name="Horwitz B.A."/>
            <person name="Barry K.W."/>
            <person name="Condon B.J."/>
            <person name="Copeland A.C."/>
            <person name="Dhillon B."/>
            <person name="Glaser F."/>
            <person name="Hesse C.N."/>
            <person name="Kosti I."/>
            <person name="LaButti K."/>
            <person name="Lindquist E.A."/>
            <person name="Lucas S."/>
            <person name="Salamov A.A."/>
            <person name="Bradshaw R.E."/>
            <person name="Ciuffetti L."/>
            <person name="Hamelin R.C."/>
            <person name="Kema G.H.J."/>
            <person name="Lawrence C."/>
            <person name="Scott J.A."/>
            <person name="Spatafora J.W."/>
            <person name="Turgeon B.G."/>
            <person name="de Wit P.J.G.M."/>
            <person name="Zhong S."/>
            <person name="Goodwin S.B."/>
            <person name="Grigoriev I.V."/>
        </authorList>
    </citation>
    <scope>NUCLEOTIDE SEQUENCE [LARGE SCALE GENOMIC DNA]</scope>
    <source>
        <strain evidence="6">NZE10 / CBS 128990</strain>
    </source>
</reference>
<dbReference type="OMA" id="HWTPVER"/>
<keyword evidence="3" id="KW-0472">Membrane</keyword>
<dbReference type="Proteomes" id="UP000016933">
    <property type="component" value="Unassembled WGS sequence"/>
</dbReference>
<reference evidence="6" key="1">
    <citation type="journal article" date="2012" name="PLoS Genet.">
        <title>The genomes of the fungal plant pathogens Cladosporium fulvum and Dothistroma septosporum reveal adaptation to different hosts and lifestyles but also signatures of common ancestry.</title>
        <authorList>
            <person name="de Wit P.J.G.M."/>
            <person name="van der Burgt A."/>
            <person name="Oekmen B."/>
            <person name="Stergiopoulos I."/>
            <person name="Abd-Elsalam K.A."/>
            <person name="Aerts A.L."/>
            <person name="Bahkali A.H."/>
            <person name="Beenen H.G."/>
            <person name="Chettri P."/>
            <person name="Cox M.P."/>
            <person name="Datema E."/>
            <person name="de Vries R.P."/>
            <person name="Dhillon B."/>
            <person name="Ganley A.R."/>
            <person name="Griffiths S.A."/>
            <person name="Guo Y."/>
            <person name="Hamelin R.C."/>
            <person name="Henrissat B."/>
            <person name="Kabir M.S."/>
            <person name="Jashni M.K."/>
            <person name="Kema G."/>
            <person name="Klaubauf S."/>
            <person name="Lapidus A."/>
            <person name="Levasseur A."/>
            <person name="Lindquist E."/>
            <person name="Mehrabi R."/>
            <person name="Ohm R.A."/>
            <person name="Owen T.J."/>
            <person name="Salamov A."/>
            <person name="Schwelm A."/>
            <person name="Schijlen E."/>
            <person name="Sun H."/>
            <person name="van den Burg H.A."/>
            <person name="van Ham R.C.H.J."/>
            <person name="Zhang S."/>
            <person name="Goodwin S.B."/>
            <person name="Grigoriev I.V."/>
            <person name="Collemare J."/>
            <person name="Bradshaw R.E."/>
        </authorList>
    </citation>
    <scope>NUCLEOTIDE SEQUENCE [LARGE SCALE GENOMIC DNA]</scope>
    <source>
        <strain evidence="6">NZE10 / CBS 128990</strain>
    </source>
</reference>
<dbReference type="InterPro" id="IPR000073">
    <property type="entry name" value="AB_hydrolase_1"/>
</dbReference>
<dbReference type="HOGENOM" id="CLU_046024_0_0_1"/>
<evidence type="ECO:0000313" key="6">
    <source>
        <dbReference type="Proteomes" id="UP000016933"/>
    </source>
</evidence>
<dbReference type="PANTHER" id="PTHR43329">
    <property type="entry name" value="EPOXIDE HYDROLASE"/>
    <property type="match status" value="1"/>
</dbReference>
<dbReference type="AlphaFoldDB" id="M2YND6"/>
<dbReference type="OrthoDB" id="6431331at2759"/>
<dbReference type="SUPFAM" id="SSF53474">
    <property type="entry name" value="alpha/beta-Hydrolases"/>
    <property type="match status" value="1"/>
</dbReference>
<dbReference type="Pfam" id="PF00561">
    <property type="entry name" value="Abhydrolase_1"/>
    <property type="match status" value="1"/>
</dbReference>
<evidence type="ECO:0000313" key="5">
    <source>
        <dbReference type="EMBL" id="EME43495.1"/>
    </source>
</evidence>
<evidence type="ECO:0000256" key="2">
    <source>
        <dbReference type="ARBA" id="ARBA00038334"/>
    </source>
</evidence>
<comment type="similarity">
    <text evidence="2">Belongs to the AB hydrolase superfamily. Epoxide hydrolase family.</text>
</comment>
<dbReference type="EMBL" id="KB446540">
    <property type="protein sequence ID" value="EME43495.1"/>
    <property type="molecule type" value="Genomic_DNA"/>
</dbReference>
<protein>
    <recommendedName>
        <fullName evidence="4">AB hydrolase-1 domain-containing protein</fullName>
    </recommendedName>
</protein>
<keyword evidence="3" id="KW-1133">Transmembrane helix</keyword>